<dbReference type="GO" id="GO:0016853">
    <property type="term" value="F:isomerase activity"/>
    <property type="evidence" value="ECO:0007669"/>
    <property type="project" value="UniProtKB-KW"/>
</dbReference>
<dbReference type="PANTHER" id="PTHR43459">
    <property type="entry name" value="ENOYL-COA HYDRATASE"/>
    <property type="match status" value="1"/>
</dbReference>
<comment type="caution">
    <text evidence="3">The sequence shown here is derived from an EMBL/GenBank/DDBJ whole genome shotgun (WGS) entry which is preliminary data.</text>
</comment>
<gene>
    <name evidence="3" type="ORF">HNR25_003234</name>
</gene>
<dbReference type="SUPFAM" id="SSF52096">
    <property type="entry name" value="ClpP/crotonase"/>
    <property type="match status" value="1"/>
</dbReference>
<evidence type="ECO:0000313" key="3">
    <source>
        <dbReference type="EMBL" id="MBB5999483.1"/>
    </source>
</evidence>
<dbReference type="EMBL" id="JACHLY010000001">
    <property type="protein sequence ID" value="MBB5999483.1"/>
    <property type="molecule type" value="Genomic_DNA"/>
</dbReference>
<name>A0A841EEL0_9ACTN</name>
<dbReference type="RefSeq" id="WP_184636323.1">
    <property type="nucleotide sequence ID" value="NZ_BAABKT010000039.1"/>
</dbReference>
<feature type="region of interest" description="Disordered" evidence="2">
    <location>
        <begin position="1"/>
        <end position="32"/>
    </location>
</feature>
<dbReference type="Proteomes" id="UP000578077">
    <property type="component" value="Unassembled WGS sequence"/>
</dbReference>
<sequence length="287" mass="30021">MSESDTADTTDNHDETVSGGGGADDTGDTPVSYDLTDGVATIRLNRPDAMNSLTLQTKQALLAAIERAKNDTEARAVLLTGSGKAFCAGQDLREHAENLNEGHGLNGTVRDHYNPIVLGLARMPKPVVAAVNGTAAGAGASLAFACDLRIASEHASFLMAFANVGLGSDSGASWTLPRLVGHARAMEMLMLAEPVPATRALDIGLVSKVVPDDELEASARRLAERLAGGPTVAYAAVKAELTFGSGLDLANALEMEASLQDQCAETRDHINATVAFLNKERPEFEGH</sequence>
<organism evidence="3 4">
    <name type="scientific">Streptomonospora salina</name>
    <dbReference type="NCBI Taxonomy" id="104205"/>
    <lineage>
        <taxon>Bacteria</taxon>
        <taxon>Bacillati</taxon>
        <taxon>Actinomycetota</taxon>
        <taxon>Actinomycetes</taxon>
        <taxon>Streptosporangiales</taxon>
        <taxon>Nocardiopsidaceae</taxon>
        <taxon>Streptomonospora</taxon>
    </lineage>
</organism>
<comment type="similarity">
    <text evidence="1">Belongs to the enoyl-CoA hydratase/isomerase family.</text>
</comment>
<evidence type="ECO:0000256" key="2">
    <source>
        <dbReference type="SAM" id="MobiDB-lite"/>
    </source>
</evidence>
<dbReference type="InterPro" id="IPR014748">
    <property type="entry name" value="Enoyl-CoA_hydra_C"/>
</dbReference>
<dbReference type="CDD" id="cd06558">
    <property type="entry name" value="crotonase-like"/>
    <property type="match status" value="1"/>
</dbReference>
<accession>A0A841EEL0</accession>
<dbReference type="PANTHER" id="PTHR43459:SF1">
    <property type="entry name" value="EG:BACN32G11.4 PROTEIN"/>
    <property type="match status" value="1"/>
</dbReference>
<protein>
    <submittedName>
        <fullName evidence="3">2-(1,2-epoxy-1,2-dihydrophenyl)acetyl-CoA isomerase</fullName>
        <ecNumber evidence="3">5.3.3.18</ecNumber>
    </submittedName>
</protein>
<keyword evidence="3" id="KW-0413">Isomerase</keyword>
<dbReference type="Gene3D" id="1.10.12.10">
    <property type="entry name" value="Lyase 2-enoyl-coa Hydratase, Chain A, domain 2"/>
    <property type="match status" value="1"/>
</dbReference>
<proteinExistence type="inferred from homology"/>
<evidence type="ECO:0000313" key="4">
    <source>
        <dbReference type="Proteomes" id="UP000578077"/>
    </source>
</evidence>
<reference evidence="3 4" key="1">
    <citation type="submission" date="2020-08" db="EMBL/GenBank/DDBJ databases">
        <title>Sequencing the genomes of 1000 actinobacteria strains.</title>
        <authorList>
            <person name="Klenk H.-P."/>
        </authorList>
    </citation>
    <scope>NUCLEOTIDE SEQUENCE [LARGE SCALE GENOMIC DNA]</scope>
    <source>
        <strain evidence="3 4">DSM 44593</strain>
    </source>
</reference>
<dbReference type="InterPro" id="IPR029045">
    <property type="entry name" value="ClpP/crotonase-like_dom_sf"/>
</dbReference>
<dbReference type="EC" id="5.3.3.18" evidence="3"/>
<evidence type="ECO:0000256" key="1">
    <source>
        <dbReference type="ARBA" id="ARBA00005254"/>
    </source>
</evidence>
<dbReference type="AlphaFoldDB" id="A0A841EEL0"/>
<dbReference type="Pfam" id="PF00378">
    <property type="entry name" value="ECH_1"/>
    <property type="match status" value="1"/>
</dbReference>
<keyword evidence="4" id="KW-1185">Reference proteome</keyword>
<dbReference type="Gene3D" id="3.90.226.10">
    <property type="entry name" value="2-enoyl-CoA Hydratase, Chain A, domain 1"/>
    <property type="match status" value="1"/>
</dbReference>
<dbReference type="InterPro" id="IPR001753">
    <property type="entry name" value="Enoyl-CoA_hydra/iso"/>
</dbReference>